<name>A0ABT6SKA1_9ACTN</name>
<protein>
    <submittedName>
        <fullName evidence="2">Uncharacterized protein</fullName>
    </submittedName>
</protein>
<gene>
    <name evidence="2" type="ORF">QIS96_31510</name>
</gene>
<keyword evidence="3" id="KW-1185">Reference proteome</keyword>
<reference evidence="2 3" key="1">
    <citation type="submission" date="2023-05" db="EMBL/GenBank/DDBJ databases">
        <title>Draft genome sequence of Streptomyces sp. B-S-A6 isolated from a cave soil in Thailand.</title>
        <authorList>
            <person name="Chamroensaksri N."/>
            <person name="Muangham S."/>
        </authorList>
    </citation>
    <scope>NUCLEOTIDE SEQUENCE [LARGE SCALE GENOMIC DNA]</scope>
    <source>
        <strain evidence="2 3">B-S-A6</strain>
    </source>
</reference>
<evidence type="ECO:0000313" key="2">
    <source>
        <dbReference type="EMBL" id="MDI3408334.1"/>
    </source>
</evidence>
<feature type="region of interest" description="Disordered" evidence="1">
    <location>
        <begin position="228"/>
        <end position="249"/>
    </location>
</feature>
<evidence type="ECO:0000313" key="3">
    <source>
        <dbReference type="Proteomes" id="UP001223978"/>
    </source>
</evidence>
<comment type="caution">
    <text evidence="2">The sequence shown here is derived from an EMBL/GenBank/DDBJ whole genome shotgun (WGS) entry which is preliminary data.</text>
</comment>
<dbReference type="EMBL" id="JASCIQ010000044">
    <property type="protein sequence ID" value="MDI3408334.1"/>
    <property type="molecule type" value="Genomic_DNA"/>
</dbReference>
<dbReference type="RefSeq" id="WP_282546244.1">
    <property type="nucleotide sequence ID" value="NZ_JASCIQ010000044.1"/>
</dbReference>
<dbReference type="Proteomes" id="UP001223978">
    <property type="component" value="Unassembled WGS sequence"/>
</dbReference>
<feature type="region of interest" description="Disordered" evidence="1">
    <location>
        <begin position="80"/>
        <end position="101"/>
    </location>
</feature>
<organism evidence="2 3">
    <name type="scientific">Streptomyces cavernicola</name>
    <dbReference type="NCBI Taxonomy" id="3043613"/>
    <lineage>
        <taxon>Bacteria</taxon>
        <taxon>Bacillati</taxon>
        <taxon>Actinomycetota</taxon>
        <taxon>Actinomycetes</taxon>
        <taxon>Kitasatosporales</taxon>
        <taxon>Streptomycetaceae</taxon>
        <taxon>Streptomyces</taxon>
    </lineage>
</organism>
<evidence type="ECO:0000256" key="1">
    <source>
        <dbReference type="SAM" id="MobiDB-lite"/>
    </source>
</evidence>
<accession>A0ABT6SKA1</accession>
<sequence length="256" mass="29219">MREQRERTRYEDLVHRIYQDRRADPPARELLLAVAYSVSVADREEGRGPLKIAARVLGRDGIGRPRFDALVKADAPRYTPPREARDWGPSQAPGCRAPRTRPYVYRPRRTTATTNTGAVPLRQPPAPVLYVPPGYTQPADIRNMEMICGAPSHLRVLEKDLRTGWIRAHWFCKRHQDQADRVRDQVREQNEQAPEPVPNSGGLLPAYFKADWQTVYRRYAPRSWTPPPYGLSADDWPTPDGQTRPAKKGLRLIVTG</sequence>
<proteinExistence type="predicted"/>